<dbReference type="AlphaFoldDB" id="A0A5N1IXG7"/>
<dbReference type="Proteomes" id="UP000326570">
    <property type="component" value="Unassembled WGS sequence"/>
</dbReference>
<evidence type="ECO:0000313" key="2">
    <source>
        <dbReference type="Proteomes" id="UP000326570"/>
    </source>
</evidence>
<name>A0A5N1IXG7_9BACT</name>
<sequence length="60" mass="6609">MKEDIKVGVEVRLKTGGPVMVVKAVSGEMATCEWEVVGRVCVMQFKLSNLFLAAVPENKR</sequence>
<organism evidence="1 2">
    <name type="scientific">Adhaeribacter soli</name>
    <dbReference type="NCBI Taxonomy" id="2607655"/>
    <lineage>
        <taxon>Bacteria</taxon>
        <taxon>Pseudomonadati</taxon>
        <taxon>Bacteroidota</taxon>
        <taxon>Cytophagia</taxon>
        <taxon>Cytophagales</taxon>
        <taxon>Hymenobacteraceae</taxon>
        <taxon>Adhaeribacter</taxon>
    </lineage>
</organism>
<dbReference type="EMBL" id="VTWT01000006">
    <property type="protein sequence ID" value="KAA9332762.1"/>
    <property type="molecule type" value="Genomic_DNA"/>
</dbReference>
<evidence type="ECO:0000313" key="1">
    <source>
        <dbReference type="EMBL" id="KAA9332762.1"/>
    </source>
</evidence>
<evidence type="ECO:0008006" key="3">
    <source>
        <dbReference type="Google" id="ProtNLM"/>
    </source>
</evidence>
<comment type="caution">
    <text evidence="1">The sequence shown here is derived from an EMBL/GenBank/DDBJ whole genome shotgun (WGS) entry which is preliminary data.</text>
</comment>
<gene>
    <name evidence="1" type="ORF">F0P94_12235</name>
</gene>
<dbReference type="RefSeq" id="WP_150904175.1">
    <property type="nucleotide sequence ID" value="NZ_VTWT01000006.1"/>
</dbReference>
<keyword evidence="2" id="KW-1185">Reference proteome</keyword>
<proteinExistence type="predicted"/>
<accession>A0A5N1IXG7</accession>
<protein>
    <recommendedName>
        <fullName evidence="3">DUF2158 domain-containing protein</fullName>
    </recommendedName>
</protein>
<reference evidence="1 2" key="1">
    <citation type="submission" date="2019-09" db="EMBL/GenBank/DDBJ databases">
        <title>Genome sequence of Adhaeribacter sp. M2.</title>
        <authorList>
            <person name="Srinivasan S."/>
        </authorList>
    </citation>
    <scope>NUCLEOTIDE SEQUENCE [LARGE SCALE GENOMIC DNA]</scope>
    <source>
        <strain evidence="1 2">M2</strain>
    </source>
</reference>